<reference evidence="3" key="1">
    <citation type="submission" date="2022-11" db="UniProtKB">
        <authorList>
            <consortium name="WormBaseParasite"/>
        </authorList>
    </citation>
    <scope>IDENTIFICATION</scope>
</reference>
<dbReference type="InterPro" id="IPR002223">
    <property type="entry name" value="Kunitz_BPTI"/>
</dbReference>
<keyword evidence="2" id="KW-1185">Reference proteome</keyword>
<dbReference type="InterPro" id="IPR028150">
    <property type="entry name" value="Lustrin_cystein"/>
</dbReference>
<dbReference type="SMART" id="SM00131">
    <property type="entry name" value="KU"/>
    <property type="match status" value="5"/>
</dbReference>
<feature type="domain" description="BPTI/Kunitz inhibitor" evidence="1">
    <location>
        <begin position="604"/>
        <end position="656"/>
    </location>
</feature>
<dbReference type="PROSITE" id="PS00280">
    <property type="entry name" value="BPTI_KUNITZ_1"/>
    <property type="match status" value="3"/>
</dbReference>
<dbReference type="PANTHER" id="PTHR46339:SF7">
    <property type="entry name" value="BPTI_KUNITZ INHIBITOR DOMAIN-CONTAINING PROTEIN"/>
    <property type="match status" value="1"/>
</dbReference>
<dbReference type="InterPro" id="IPR036880">
    <property type="entry name" value="Kunitz_BPTI_sf"/>
</dbReference>
<dbReference type="WBParaSite" id="PSAMB.scaffold107size78742.g2016.t1">
    <property type="protein sequence ID" value="PSAMB.scaffold107size78742.g2016.t1"/>
    <property type="gene ID" value="PSAMB.scaffold107size78742.g2016"/>
</dbReference>
<evidence type="ECO:0000259" key="1">
    <source>
        <dbReference type="PROSITE" id="PS50279"/>
    </source>
</evidence>
<dbReference type="InterPro" id="IPR053014">
    <property type="entry name" value="Cuticle_assoc_divergent"/>
</dbReference>
<dbReference type="Pfam" id="PF00014">
    <property type="entry name" value="Kunitz_BPTI"/>
    <property type="match status" value="5"/>
</dbReference>
<dbReference type="PRINTS" id="PR00759">
    <property type="entry name" value="BASICPTASE"/>
</dbReference>
<dbReference type="PANTHER" id="PTHR46339">
    <property type="entry name" value="PROTEIN CBG15282-RELATED"/>
    <property type="match status" value="1"/>
</dbReference>
<proteinExistence type="predicted"/>
<feature type="domain" description="BPTI/Kunitz inhibitor" evidence="1">
    <location>
        <begin position="390"/>
        <end position="440"/>
    </location>
</feature>
<dbReference type="CDD" id="cd00109">
    <property type="entry name" value="Kunitz-type"/>
    <property type="match status" value="3"/>
</dbReference>
<dbReference type="InterPro" id="IPR006150">
    <property type="entry name" value="Cys_repeat_1"/>
</dbReference>
<dbReference type="InterPro" id="IPR006149">
    <property type="entry name" value="EB_dom"/>
</dbReference>
<dbReference type="SUPFAM" id="SSF57362">
    <property type="entry name" value="BPTI-like"/>
    <property type="match status" value="5"/>
</dbReference>
<evidence type="ECO:0000313" key="2">
    <source>
        <dbReference type="Proteomes" id="UP000887566"/>
    </source>
</evidence>
<feature type="domain" description="BPTI/Kunitz inhibitor" evidence="1">
    <location>
        <begin position="167"/>
        <end position="221"/>
    </location>
</feature>
<accession>A0A914UKJ0</accession>
<protein>
    <submittedName>
        <fullName evidence="3">BPTI/Kunitz inhibitor domain-containing protein</fullName>
    </submittedName>
</protein>
<feature type="domain" description="BPTI/Kunitz inhibitor" evidence="1">
    <location>
        <begin position="289"/>
        <end position="343"/>
    </location>
</feature>
<dbReference type="Proteomes" id="UP000887566">
    <property type="component" value="Unplaced"/>
</dbReference>
<dbReference type="Pfam" id="PF14625">
    <property type="entry name" value="Lustrin_cystein"/>
    <property type="match status" value="13"/>
</dbReference>
<dbReference type="PROSITE" id="PS50279">
    <property type="entry name" value="BPTI_KUNITZ_2"/>
    <property type="match status" value="5"/>
</dbReference>
<sequence length="1409" mass="150858">MGKGNRADKGALNATRPDAIRQAERWGEGGGLEHFARDGVGWPGRTGRASYVRRCTITSHTVAKHGDSLKGCKIGDKCDECVLGRSEGSKCLKGDIDAFPILFCNNETQHMEPEESAYLRCNEKKGVLQIERCPPINGISGIFDEKAGCVDPTASRYNQGSVAALACIQPQKSGSNPTEPRWWYNSVTATCQQFLWDPTATGTNDHSPNNFRTIEHCESYCRDTCPRGSPQWNTAASFLNQAELTGCQTTAVCDANFECTTIGSEQWCCPTASSICGVDGGRSSDLTVLSTPYDAGYLTFNTGPSVTRFYYSVEQGRCLDFAYNGGLGNFNNFFSREDCELFCSQLQCSVGNPLRIGDEPQRCTTDSNCPSTHRCVADQNVCCPRQQTVCSQPLRVGNCERSVRRYWYNAVTRDCEIFDFTGCQGNDNNFATLLDCQNFCRNSIPEPQCTQGDAYKDSSGNYFQCSNIGLGSACPANFECVYDGYLWGCCPTKTYTCSLSSDGGSTCGSGVSYKYHYNAQTQQCDTFEYNGCDGNSNNFASREACEEYCGVGGCPSGGQPYRDNSGQLVVCSTAVACPSTHECFTVTTGGSSINRCCPTRAYICGLPPQQGSNCGLSTLNRYYFNIVTSTCTEFNYYGCDGNANNFAGLAQCTNFCHSAACKAGDAAYINPNTMTPMECNASLQNQCPPNFDCVFDGLSSRHVCCGATDMGVCPSGEKAYMEPLDLTVRECLINVRGSCPIDYLCRFNVQRNRYYCCAPADNQLCPTGKALYRDPTTVAPIQCTLNSNTNVNVCPTSYACQSTISGAFQGYCCSQANICPNGGEFFVDEKTTMPRSCTMGSFVSCPTGFTCQSSSQSAADGFCCKETVNAVVDGCPPNEYVYMANGEITSCDPFNPPNAPCPTGYTCQYSTSNQRYQCCGAAAMAQPINSTLPLLKGHGCPATQVAYLETSSKSTPRICTSATQDCPTGYFCQFSVVNTQFQCCGINGGCPSQSVAFIGVDGEAQQCKVGQSTCPSGFSCQRSKKGNMLCCTTGTPSGTSSDCLPNEALVNGLCMPQASVGEPCIDHAQCTGGSRCTGGACTCPPEQISSNGICASPCGIGKSLVNGQCVGQSQIGQACQSTAQCQGGSSCTDGICSCTRTQTILNNVCVPKNSTNPSASTCPISGHIPYVEPGTTNVRFCPPNVPGICPPNFSCQFSQTAQQNICCGALNPESNTNVCPGKALPYVVKGQPQICTGGRCVEGYTCLYSESARNYYCCSTTASGTSRDMKTGTDGCPRGNALLFPTTGTPVECNLGSNLCPPGYSCVENTVDGGYQCCTSAAMMNIRLKEEPAFNESFTSTVSTPPPTTPPQSPCPSYLVQVEYKFHDGKVMQRCERSCPSHQIPVHGICKDIKLKKYYEGEVEGNAMN</sequence>
<dbReference type="SMART" id="SM00289">
    <property type="entry name" value="WR1"/>
    <property type="match status" value="16"/>
</dbReference>
<name>A0A914UKJ0_9BILA</name>
<dbReference type="GO" id="GO:0004867">
    <property type="term" value="F:serine-type endopeptidase inhibitor activity"/>
    <property type="evidence" value="ECO:0007669"/>
    <property type="project" value="InterPro"/>
</dbReference>
<dbReference type="InterPro" id="IPR020901">
    <property type="entry name" value="Prtase_inh_Kunz-CS"/>
</dbReference>
<feature type="domain" description="BPTI/Kunitz inhibitor" evidence="1">
    <location>
        <begin position="497"/>
        <end position="549"/>
    </location>
</feature>
<dbReference type="Gene3D" id="4.10.410.10">
    <property type="entry name" value="Pancreatic trypsin inhibitor Kunitz domain"/>
    <property type="match status" value="5"/>
</dbReference>
<organism evidence="2 3">
    <name type="scientific">Plectus sambesii</name>
    <dbReference type="NCBI Taxonomy" id="2011161"/>
    <lineage>
        <taxon>Eukaryota</taxon>
        <taxon>Metazoa</taxon>
        <taxon>Ecdysozoa</taxon>
        <taxon>Nematoda</taxon>
        <taxon>Chromadorea</taxon>
        <taxon>Plectida</taxon>
        <taxon>Plectina</taxon>
        <taxon>Plectoidea</taxon>
        <taxon>Plectidae</taxon>
        <taxon>Plectus</taxon>
    </lineage>
</organism>
<evidence type="ECO:0000313" key="3">
    <source>
        <dbReference type="WBParaSite" id="PSAMB.scaffold107size78742.g2016.t1"/>
    </source>
</evidence>
<dbReference type="Pfam" id="PF01683">
    <property type="entry name" value="EB"/>
    <property type="match status" value="2"/>
</dbReference>